<dbReference type="EMBL" id="QUTF01016280">
    <property type="protein sequence ID" value="RHZ07284.1"/>
    <property type="molecule type" value="Genomic_DNA"/>
</dbReference>
<feature type="compositionally biased region" description="Acidic residues" evidence="2">
    <location>
        <begin position="113"/>
        <end position="122"/>
    </location>
</feature>
<dbReference type="EMBL" id="QUSZ01003610">
    <property type="protein sequence ID" value="RHY17794.1"/>
    <property type="molecule type" value="Genomic_DNA"/>
</dbReference>
<reference evidence="8 9" key="1">
    <citation type="submission" date="2018-08" db="EMBL/GenBank/DDBJ databases">
        <title>Aphanomyces genome sequencing and annotation.</title>
        <authorList>
            <person name="Minardi D."/>
            <person name="Oidtmann B."/>
            <person name="Van Der Giezen M."/>
            <person name="Studholme D.J."/>
        </authorList>
    </citation>
    <scope>NUCLEOTIDE SEQUENCE [LARGE SCALE GENOMIC DNA]</scope>
    <source>
        <strain evidence="6 9">197901</strain>
        <strain evidence="5 10">D2</strain>
        <strain evidence="7 11">FDL457</strain>
        <strain evidence="4 8">Kv</strain>
    </source>
</reference>
<dbReference type="Pfam" id="PF10282">
    <property type="entry name" value="Lactonase"/>
    <property type="match status" value="2"/>
</dbReference>
<dbReference type="Proteomes" id="UP000286510">
    <property type="component" value="Unassembled WGS sequence"/>
</dbReference>
<evidence type="ECO:0000313" key="8">
    <source>
        <dbReference type="Proteomes" id="UP000265427"/>
    </source>
</evidence>
<evidence type="ECO:0000313" key="4">
    <source>
        <dbReference type="EMBL" id="RHY17794.1"/>
    </source>
</evidence>
<dbReference type="PANTHER" id="PTHR30344">
    <property type="entry name" value="6-PHOSPHOGLUCONOLACTONASE-RELATED"/>
    <property type="match status" value="1"/>
</dbReference>
<feature type="region of interest" description="Disordered" evidence="2">
    <location>
        <begin position="96"/>
        <end position="126"/>
    </location>
</feature>
<dbReference type="SUPFAM" id="SSF50974">
    <property type="entry name" value="Nitrous oxide reductase, N-terminal domain"/>
    <property type="match status" value="1"/>
</dbReference>
<dbReference type="GO" id="GO:0005829">
    <property type="term" value="C:cytosol"/>
    <property type="evidence" value="ECO:0007669"/>
    <property type="project" value="TreeGrafter"/>
</dbReference>
<feature type="chain" id="PRO_5036074338" description="6-phosphogluconolactonase" evidence="3">
    <location>
        <begin position="20"/>
        <end position="396"/>
    </location>
</feature>
<protein>
    <recommendedName>
        <fullName evidence="12">6-phosphogluconolactonase</fullName>
    </recommendedName>
</protein>
<comment type="caution">
    <text evidence="4">The sequence shown here is derived from an EMBL/GenBank/DDBJ whole genome shotgun (WGS) entry which is preliminary data.</text>
</comment>
<dbReference type="EMBL" id="QUTD01010922">
    <property type="protein sequence ID" value="RHY40579.1"/>
    <property type="molecule type" value="Genomic_DNA"/>
</dbReference>
<sequence length="396" mass="42415">MRLTTALFALAALVGTASSHFLLVGSQTSGATTNDPVGISIYRTDAAGGLTKIGQETGSTTGGEPTYFALSNDQKYLYVTNELGNGRLTAFRVRRDNNDGGNRDGDNHGGLNCEDDSNDEDDNKDKLSLDLLGSTATNTKGPVHVVLTNDNKYAIVASYSDGSVVVFKLNQNSTVGEIVDKVQFKGGAASYGTQSGPHAHCVALSKDNSYLYVTDLGNDKIMQFKLNKGKLTANGFVDTGRGTLPRHLAVHPNGDVIFLITERTNELVRYEVQSNGQLDKPETVKTSEKKGKQYGAAVHVTKDGKFVLVSNRGLGNSQNSENNIVVFDAASLERVSTGLLPVGAYPRDFTISDDNIVYVGNQHTNNLVSFHLLENGTLVSTRNNVAVPKPVVLLTL</sequence>
<evidence type="ECO:0000313" key="5">
    <source>
        <dbReference type="EMBL" id="RHY40579.1"/>
    </source>
</evidence>
<evidence type="ECO:0000313" key="6">
    <source>
        <dbReference type="EMBL" id="RHZ07188.1"/>
    </source>
</evidence>
<gene>
    <name evidence="7" type="ORF">DYB26_010228</name>
    <name evidence="5" type="ORF">DYB30_012958</name>
    <name evidence="6" type="ORF">DYB31_010217</name>
    <name evidence="4" type="ORF">DYB36_009980</name>
</gene>
<evidence type="ECO:0000313" key="7">
    <source>
        <dbReference type="EMBL" id="RHZ07284.1"/>
    </source>
</evidence>
<organism evidence="4 8">
    <name type="scientific">Aphanomyces astaci</name>
    <name type="common">Crayfish plague agent</name>
    <dbReference type="NCBI Taxonomy" id="112090"/>
    <lineage>
        <taxon>Eukaryota</taxon>
        <taxon>Sar</taxon>
        <taxon>Stramenopiles</taxon>
        <taxon>Oomycota</taxon>
        <taxon>Saprolegniomycetes</taxon>
        <taxon>Saprolegniales</taxon>
        <taxon>Verrucalvaceae</taxon>
        <taxon>Aphanomyces</taxon>
    </lineage>
</organism>
<dbReference type="Gene3D" id="2.130.10.10">
    <property type="entry name" value="YVTN repeat-like/Quinoprotein amine dehydrogenase"/>
    <property type="match status" value="2"/>
</dbReference>
<feature type="signal peptide" evidence="3">
    <location>
        <begin position="1"/>
        <end position="19"/>
    </location>
</feature>
<dbReference type="InterPro" id="IPR050282">
    <property type="entry name" value="Cycloisomerase_2"/>
</dbReference>
<feature type="compositionally biased region" description="Basic and acidic residues" evidence="2">
    <location>
        <begin position="96"/>
        <end position="107"/>
    </location>
</feature>
<dbReference type="VEuPathDB" id="FungiDB:H257_17821"/>
<accession>A0A397BBB3</accession>
<dbReference type="Proteomes" id="UP000265427">
    <property type="component" value="Unassembled WGS sequence"/>
</dbReference>
<dbReference type="Proteomes" id="UP000266643">
    <property type="component" value="Unassembled WGS sequence"/>
</dbReference>
<evidence type="ECO:0000313" key="11">
    <source>
        <dbReference type="Proteomes" id="UP000286510"/>
    </source>
</evidence>
<dbReference type="GO" id="GO:0017057">
    <property type="term" value="F:6-phosphogluconolactonase activity"/>
    <property type="evidence" value="ECO:0007669"/>
    <property type="project" value="TreeGrafter"/>
</dbReference>
<evidence type="ECO:0000256" key="2">
    <source>
        <dbReference type="SAM" id="MobiDB-lite"/>
    </source>
</evidence>
<evidence type="ECO:0000256" key="3">
    <source>
        <dbReference type="SAM" id="SignalP"/>
    </source>
</evidence>
<dbReference type="InterPro" id="IPR019405">
    <property type="entry name" value="Lactonase_7-beta_prop"/>
</dbReference>
<evidence type="ECO:0000256" key="1">
    <source>
        <dbReference type="ARBA" id="ARBA00005564"/>
    </source>
</evidence>
<evidence type="ECO:0000313" key="9">
    <source>
        <dbReference type="Proteomes" id="UP000266196"/>
    </source>
</evidence>
<evidence type="ECO:0000313" key="10">
    <source>
        <dbReference type="Proteomes" id="UP000266643"/>
    </source>
</evidence>
<evidence type="ECO:0008006" key="12">
    <source>
        <dbReference type="Google" id="ProtNLM"/>
    </source>
</evidence>
<comment type="similarity">
    <text evidence="1">Belongs to the cycloisomerase 2 family.</text>
</comment>
<proteinExistence type="inferred from homology"/>
<dbReference type="Proteomes" id="UP000266196">
    <property type="component" value="Unassembled WGS sequence"/>
</dbReference>
<dbReference type="InterPro" id="IPR015943">
    <property type="entry name" value="WD40/YVTN_repeat-like_dom_sf"/>
</dbReference>
<keyword evidence="3" id="KW-0732">Signal</keyword>
<name>A0A397BBB3_APHAT</name>
<dbReference type="InterPro" id="IPR011045">
    <property type="entry name" value="N2O_reductase_N"/>
</dbReference>
<dbReference type="PANTHER" id="PTHR30344:SF1">
    <property type="entry name" value="6-PHOSPHOGLUCONOLACTONASE"/>
    <property type="match status" value="1"/>
</dbReference>
<dbReference type="EMBL" id="QUTE01012440">
    <property type="protein sequence ID" value="RHZ07188.1"/>
    <property type="molecule type" value="Genomic_DNA"/>
</dbReference>
<dbReference type="AlphaFoldDB" id="A0A397BBB3"/>